<organism evidence="2 3">
    <name type="scientific">Trichinella pseudospiralis</name>
    <name type="common">Parasitic roundworm</name>
    <dbReference type="NCBI Taxonomy" id="6337"/>
    <lineage>
        <taxon>Eukaryota</taxon>
        <taxon>Metazoa</taxon>
        <taxon>Ecdysozoa</taxon>
        <taxon>Nematoda</taxon>
        <taxon>Enoplea</taxon>
        <taxon>Dorylaimia</taxon>
        <taxon>Trichinellida</taxon>
        <taxon>Trichinellidae</taxon>
        <taxon>Trichinella</taxon>
    </lineage>
</organism>
<name>A0A0V1F2H1_TRIPS</name>
<gene>
    <name evidence="2" type="ORF">T4D_6991</name>
</gene>
<dbReference type="EMBL" id="JYDT01000717">
    <property type="protein sequence ID" value="KRY80187.1"/>
    <property type="molecule type" value="Genomic_DNA"/>
</dbReference>
<comment type="caution">
    <text evidence="2">The sequence shown here is derived from an EMBL/GenBank/DDBJ whole genome shotgun (WGS) entry which is preliminary data.</text>
</comment>
<feature type="region of interest" description="Disordered" evidence="1">
    <location>
        <begin position="1"/>
        <end position="33"/>
    </location>
</feature>
<accession>A0A0V1F2H1</accession>
<evidence type="ECO:0000313" key="3">
    <source>
        <dbReference type="Proteomes" id="UP000054995"/>
    </source>
</evidence>
<dbReference type="Proteomes" id="UP000054995">
    <property type="component" value="Unassembled WGS sequence"/>
</dbReference>
<feature type="compositionally biased region" description="Polar residues" evidence="1">
    <location>
        <begin position="21"/>
        <end position="33"/>
    </location>
</feature>
<evidence type="ECO:0000256" key="1">
    <source>
        <dbReference type="SAM" id="MobiDB-lite"/>
    </source>
</evidence>
<reference evidence="2 3" key="1">
    <citation type="submission" date="2015-01" db="EMBL/GenBank/DDBJ databases">
        <title>Evolution of Trichinella species and genotypes.</title>
        <authorList>
            <person name="Korhonen P.K."/>
            <person name="Edoardo P."/>
            <person name="Giuseppe L.R."/>
            <person name="Gasser R.B."/>
        </authorList>
    </citation>
    <scope>NUCLEOTIDE SEQUENCE [LARGE SCALE GENOMIC DNA]</scope>
    <source>
        <strain evidence="2">ISS470</strain>
    </source>
</reference>
<protein>
    <submittedName>
        <fullName evidence="2">Uncharacterized protein</fullName>
    </submittedName>
</protein>
<evidence type="ECO:0000313" key="2">
    <source>
        <dbReference type="EMBL" id="KRY80187.1"/>
    </source>
</evidence>
<proteinExistence type="predicted"/>
<sequence>MSNRDGKEDPTPGNRPFIPPTTKQFSLKLSKIQ</sequence>
<keyword evidence="3" id="KW-1185">Reference proteome</keyword>
<dbReference type="AlphaFoldDB" id="A0A0V1F2H1"/>
<feature type="compositionally biased region" description="Basic and acidic residues" evidence="1">
    <location>
        <begin position="1"/>
        <end position="10"/>
    </location>
</feature>